<sequence>MRDYNDETTRQPDAYTGTETGSQHGQTSNFGIARNENGRAQQGYRIQTYDATVNDTRHTGVPTQTQHIVLGPLNGRGAHVIQDVDDQDQYNPGDILQPGQTIHGTPEYTIPKGYRGRITSVASPQKTAAQGGQSQTVIVTPGVGNVTHTNPSAESYQPSVMSIPIGQQSVERSYDQSSQSGHAGTENTQLRNGGQQSFSVRRNGGYSHRNGRTSRNGNHIRNGHSLNSYNQPTPDSFVTVTKSVTGQLDNGKSSSSTGKFTHTYYTKSSTCGYFTFSCNIVFGSNGRTKICKPNPPTNPDGTPCCC</sequence>
<feature type="compositionally biased region" description="Polar residues" evidence="1">
    <location>
        <begin position="169"/>
        <end position="200"/>
    </location>
</feature>
<dbReference type="STRING" id="136037.A0A067R427"/>
<feature type="compositionally biased region" description="Polar residues" evidence="1">
    <location>
        <begin position="17"/>
        <end position="30"/>
    </location>
</feature>
<name>A0A067R427_ZOONE</name>
<evidence type="ECO:0000313" key="3">
    <source>
        <dbReference type="Proteomes" id="UP000027135"/>
    </source>
</evidence>
<gene>
    <name evidence="2" type="ORF">L798_08221</name>
</gene>
<dbReference type="eggNOG" id="KOG3544">
    <property type="taxonomic scope" value="Eukaryota"/>
</dbReference>
<evidence type="ECO:0000313" key="2">
    <source>
        <dbReference type="EMBL" id="KDR17914.1"/>
    </source>
</evidence>
<dbReference type="InParanoid" id="A0A067R427"/>
<dbReference type="OrthoDB" id="8197045at2759"/>
<feature type="region of interest" description="Disordered" evidence="1">
    <location>
        <begin position="1"/>
        <end position="30"/>
    </location>
</feature>
<keyword evidence="3" id="KW-1185">Reference proteome</keyword>
<dbReference type="AlphaFoldDB" id="A0A067R427"/>
<accession>A0A067R427</accession>
<dbReference type="Proteomes" id="UP000027135">
    <property type="component" value="Unassembled WGS sequence"/>
</dbReference>
<proteinExistence type="predicted"/>
<feature type="compositionally biased region" description="Basic and acidic residues" evidence="1">
    <location>
        <begin position="1"/>
        <end position="10"/>
    </location>
</feature>
<dbReference type="EMBL" id="KK852714">
    <property type="protein sequence ID" value="KDR17914.1"/>
    <property type="molecule type" value="Genomic_DNA"/>
</dbReference>
<feature type="compositionally biased region" description="Polar residues" evidence="1">
    <location>
        <begin position="213"/>
        <end position="237"/>
    </location>
</feature>
<reference evidence="2 3" key="1">
    <citation type="journal article" date="2014" name="Nat. Commun.">
        <title>Molecular traces of alternative social organization in a termite genome.</title>
        <authorList>
            <person name="Terrapon N."/>
            <person name="Li C."/>
            <person name="Robertson H.M."/>
            <person name="Ji L."/>
            <person name="Meng X."/>
            <person name="Booth W."/>
            <person name="Chen Z."/>
            <person name="Childers C.P."/>
            <person name="Glastad K.M."/>
            <person name="Gokhale K."/>
            <person name="Gowin J."/>
            <person name="Gronenberg W."/>
            <person name="Hermansen R.A."/>
            <person name="Hu H."/>
            <person name="Hunt B.G."/>
            <person name="Huylmans A.K."/>
            <person name="Khalil S.M."/>
            <person name="Mitchell R.D."/>
            <person name="Munoz-Torres M.C."/>
            <person name="Mustard J.A."/>
            <person name="Pan H."/>
            <person name="Reese J.T."/>
            <person name="Scharf M.E."/>
            <person name="Sun F."/>
            <person name="Vogel H."/>
            <person name="Xiao J."/>
            <person name="Yang W."/>
            <person name="Yang Z."/>
            <person name="Yang Z."/>
            <person name="Zhou J."/>
            <person name="Zhu J."/>
            <person name="Brent C.S."/>
            <person name="Elsik C.G."/>
            <person name="Goodisman M.A."/>
            <person name="Liberles D.A."/>
            <person name="Roe R.M."/>
            <person name="Vargo E.L."/>
            <person name="Vilcinskas A."/>
            <person name="Wang J."/>
            <person name="Bornberg-Bauer E."/>
            <person name="Korb J."/>
            <person name="Zhang G."/>
            <person name="Liebig J."/>
        </authorList>
    </citation>
    <scope>NUCLEOTIDE SEQUENCE [LARGE SCALE GENOMIC DNA]</scope>
    <source>
        <tissue evidence="2">Whole organism</tissue>
    </source>
</reference>
<evidence type="ECO:0000256" key="1">
    <source>
        <dbReference type="SAM" id="MobiDB-lite"/>
    </source>
</evidence>
<feature type="region of interest" description="Disordered" evidence="1">
    <location>
        <begin position="169"/>
        <end position="237"/>
    </location>
</feature>
<organism evidence="2 3">
    <name type="scientific">Zootermopsis nevadensis</name>
    <name type="common">Dampwood termite</name>
    <dbReference type="NCBI Taxonomy" id="136037"/>
    <lineage>
        <taxon>Eukaryota</taxon>
        <taxon>Metazoa</taxon>
        <taxon>Ecdysozoa</taxon>
        <taxon>Arthropoda</taxon>
        <taxon>Hexapoda</taxon>
        <taxon>Insecta</taxon>
        <taxon>Pterygota</taxon>
        <taxon>Neoptera</taxon>
        <taxon>Polyneoptera</taxon>
        <taxon>Dictyoptera</taxon>
        <taxon>Blattodea</taxon>
        <taxon>Blattoidea</taxon>
        <taxon>Termitoidae</taxon>
        <taxon>Termopsidae</taxon>
        <taxon>Zootermopsis</taxon>
    </lineage>
</organism>
<protein>
    <submittedName>
        <fullName evidence="2">Uncharacterized protein</fullName>
    </submittedName>
</protein>